<feature type="compositionally biased region" description="Polar residues" evidence="5">
    <location>
        <begin position="124"/>
        <end position="141"/>
    </location>
</feature>
<evidence type="ECO:0000313" key="7">
    <source>
        <dbReference type="EMBL" id="KAF2761624.1"/>
    </source>
</evidence>
<dbReference type="GO" id="GO:0051371">
    <property type="term" value="F:muscle alpha-actinin binding"/>
    <property type="evidence" value="ECO:0007669"/>
    <property type="project" value="TreeGrafter"/>
</dbReference>
<reference evidence="7" key="1">
    <citation type="journal article" date="2020" name="Stud. Mycol.">
        <title>101 Dothideomycetes genomes: a test case for predicting lifestyles and emergence of pathogens.</title>
        <authorList>
            <person name="Haridas S."/>
            <person name="Albert R."/>
            <person name="Binder M."/>
            <person name="Bloem J."/>
            <person name="Labutti K."/>
            <person name="Salamov A."/>
            <person name="Andreopoulos B."/>
            <person name="Baker S."/>
            <person name="Barry K."/>
            <person name="Bills G."/>
            <person name="Bluhm B."/>
            <person name="Cannon C."/>
            <person name="Castanera R."/>
            <person name="Culley D."/>
            <person name="Daum C."/>
            <person name="Ezra D."/>
            <person name="Gonzalez J."/>
            <person name="Henrissat B."/>
            <person name="Kuo A."/>
            <person name="Liang C."/>
            <person name="Lipzen A."/>
            <person name="Lutzoni F."/>
            <person name="Magnuson J."/>
            <person name="Mondo S."/>
            <person name="Nolan M."/>
            <person name="Ohm R."/>
            <person name="Pangilinan J."/>
            <person name="Park H.-J."/>
            <person name="Ramirez L."/>
            <person name="Alfaro M."/>
            <person name="Sun H."/>
            <person name="Tritt A."/>
            <person name="Yoshinaga Y."/>
            <person name="Zwiers L.-H."/>
            <person name="Turgeon B."/>
            <person name="Goodwin S."/>
            <person name="Spatafora J."/>
            <person name="Crous P."/>
            <person name="Grigoriev I."/>
        </authorList>
    </citation>
    <scope>NUCLEOTIDE SEQUENCE</scope>
    <source>
        <strain evidence="7">CBS 121739</strain>
    </source>
</reference>
<feature type="domain" description="LIM zinc-binding" evidence="6">
    <location>
        <begin position="811"/>
        <end position="872"/>
    </location>
</feature>
<evidence type="ECO:0000256" key="3">
    <source>
        <dbReference type="ARBA" id="ARBA00023038"/>
    </source>
</evidence>
<feature type="compositionally biased region" description="Polar residues" evidence="5">
    <location>
        <begin position="389"/>
        <end position="405"/>
    </location>
</feature>
<evidence type="ECO:0000256" key="4">
    <source>
        <dbReference type="PROSITE-ProRule" id="PRU00125"/>
    </source>
</evidence>
<feature type="compositionally biased region" description="Polar residues" evidence="5">
    <location>
        <begin position="586"/>
        <end position="605"/>
    </location>
</feature>
<feature type="compositionally biased region" description="Basic and acidic residues" evidence="5">
    <location>
        <begin position="463"/>
        <end position="479"/>
    </location>
</feature>
<sequence length="872" mass="96054">MIRSRSKDGFSAQPGPVYMSSEQKAKYLLELRTNRPQRPTGARPAPTSYFSTRDTTNRIIPTEDSSSSSVSSPTGSDSSPTESQEPFPRSSSALSKRMSRSETPTSVSSDRGRPVAQPLRRNASGGTMKSVNSITSCTGTYKESGKRSMEKMEVNTLRKAMEDLDMDEEQKLFKDAQDEAADLVWRHRNPNAPYPNPDAPYKYPGLSRKDHGRSQSFGGAEGMQRTGSKAKHRYSYAAGISVQVNADSVASQKIDKSSPLKDALNQEGQLNSEKEKETQEANREKPHARNDSGHDIIQDFKSRRRTSGNKRTPSGSLFRNPEDKIYEEPEELSSPNRKSEETPKPAPMPLQVRRNPFARVKFAVDQLPRSHTDPTSNGKLDKFEIHKNPPSQSRNAGYTSNNSAATPLKPKSSDSDEVKLKDGKEVRGDDIRAATSLRLRDRSPRLPTPTVVSDRPGRPIVSFKDDWKPKEVELKEEKSNASAKADTIRSSTSKMSASPLKAISAPAVPTLHSDNSKPVKSKEPALPPIKTFPKYDHTKSHSSSVPTIGEMPPIPVICAPDDMPTRTISTPEDKLPPSLTIGIDSSGPSPASSTVNSVPTFSFDQSPSKPSTKTSGPGSVKSPVRPLPVPSQATKASSWGPNNTSRSHWTPTTVRTGVLCNSCALPISGRIVSAAGQRFHPECFSCHHCAEKLECVAFYPEPTAARDERLARIHARQQGYDTPTSWPSPSQDGDESMRFYCHLDFHEFFSPRCKSCKTPIEGEVVVACGAEWHVGHFFCAQCGDPFDASTPFVEKEGYAWCVGCHTNRYSAKCRGCRKPITEVVVKALGSEWHDTCFVCVECKGPFDDGRYFLRGEEQDPVCVRCEERRLKA</sequence>
<feature type="region of interest" description="Disordered" evidence="5">
    <location>
        <begin position="186"/>
        <end position="650"/>
    </location>
</feature>
<evidence type="ECO:0000259" key="6">
    <source>
        <dbReference type="PROSITE" id="PS50023"/>
    </source>
</evidence>
<dbReference type="GeneID" id="54488961"/>
<proteinExistence type="predicted"/>
<dbReference type="Proteomes" id="UP000799437">
    <property type="component" value="Unassembled WGS sequence"/>
</dbReference>
<dbReference type="GO" id="GO:0030695">
    <property type="term" value="F:GTPase regulator activity"/>
    <property type="evidence" value="ECO:0007669"/>
    <property type="project" value="UniProtKB-ARBA"/>
</dbReference>
<dbReference type="CDD" id="cd08368">
    <property type="entry name" value="LIM"/>
    <property type="match status" value="2"/>
</dbReference>
<feature type="domain" description="LIM zinc-binding" evidence="6">
    <location>
        <begin position="658"/>
        <end position="751"/>
    </location>
</feature>
<keyword evidence="3 4" id="KW-0440">LIM domain</keyword>
<evidence type="ECO:0000256" key="1">
    <source>
        <dbReference type="ARBA" id="ARBA00022723"/>
    </source>
</evidence>
<dbReference type="OrthoDB" id="15567at2759"/>
<dbReference type="PANTHER" id="PTHR24214">
    <property type="entry name" value="PDZ AND LIM DOMAIN PROTEIN ZASP"/>
    <property type="match status" value="1"/>
</dbReference>
<dbReference type="FunFam" id="2.10.110.10:FF:000077">
    <property type="entry name" value="LIM domain protein"/>
    <property type="match status" value="1"/>
</dbReference>
<evidence type="ECO:0000313" key="8">
    <source>
        <dbReference type="Proteomes" id="UP000799437"/>
    </source>
</evidence>
<feature type="compositionally biased region" description="Basic and acidic residues" evidence="5">
    <location>
        <begin position="514"/>
        <end position="523"/>
    </location>
</feature>
<dbReference type="GO" id="GO:0003779">
    <property type="term" value="F:actin binding"/>
    <property type="evidence" value="ECO:0007669"/>
    <property type="project" value="TreeGrafter"/>
</dbReference>
<protein>
    <recommendedName>
        <fullName evidence="6">LIM zinc-binding domain-containing protein</fullName>
    </recommendedName>
</protein>
<feature type="compositionally biased region" description="Polar residues" evidence="5">
    <location>
        <begin position="631"/>
        <end position="650"/>
    </location>
</feature>
<feature type="compositionally biased region" description="Basic and acidic residues" evidence="5">
    <location>
        <begin position="143"/>
        <end position="152"/>
    </location>
</feature>
<feature type="compositionally biased region" description="Low complexity" evidence="5">
    <location>
        <begin position="606"/>
        <end position="619"/>
    </location>
</feature>
<accession>A0A6A6WHR4</accession>
<dbReference type="SUPFAM" id="SSF57716">
    <property type="entry name" value="Glucocorticoid receptor-like (DNA-binding domain)"/>
    <property type="match status" value="3"/>
</dbReference>
<feature type="region of interest" description="Disordered" evidence="5">
    <location>
        <begin position="1"/>
        <end position="152"/>
    </location>
</feature>
<dbReference type="RefSeq" id="XP_033604075.1">
    <property type="nucleotide sequence ID" value="XM_033747907.1"/>
</dbReference>
<dbReference type="Gene3D" id="2.10.110.10">
    <property type="entry name" value="Cysteine Rich Protein"/>
    <property type="match status" value="3"/>
</dbReference>
<keyword evidence="1 4" id="KW-0479">Metal-binding</keyword>
<dbReference type="PROSITE" id="PS00478">
    <property type="entry name" value="LIM_DOMAIN_1"/>
    <property type="match status" value="2"/>
</dbReference>
<keyword evidence="8" id="KW-1185">Reference proteome</keyword>
<dbReference type="GO" id="GO:0046872">
    <property type="term" value="F:metal ion binding"/>
    <property type="evidence" value="ECO:0007669"/>
    <property type="project" value="UniProtKB-KW"/>
</dbReference>
<feature type="compositionally biased region" description="Basic and acidic residues" evidence="5">
    <location>
        <begin position="272"/>
        <end position="301"/>
    </location>
</feature>
<dbReference type="AlphaFoldDB" id="A0A6A6WHR4"/>
<feature type="compositionally biased region" description="Polar residues" evidence="5">
    <location>
        <begin position="48"/>
        <end position="59"/>
    </location>
</feature>
<feature type="compositionally biased region" description="Basic and acidic residues" evidence="5">
    <location>
        <begin position="411"/>
        <end position="444"/>
    </location>
</feature>
<dbReference type="InterPro" id="IPR001781">
    <property type="entry name" value="Znf_LIM"/>
</dbReference>
<gene>
    <name evidence="7" type="ORF">EJ05DRAFT_507273</name>
</gene>
<name>A0A6A6WHR4_9PEZI</name>
<dbReference type="Pfam" id="PF00412">
    <property type="entry name" value="LIM"/>
    <property type="match status" value="3"/>
</dbReference>
<feature type="compositionally biased region" description="Polar residues" evidence="5">
    <location>
        <begin position="242"/>
        <end position="251"/>
    </location>
</feature>
<dbReference type="GO" id="GO:0001725">
    <property type="term" value="C:stress fiber"/>
    <property type="evidence" value="ECO:0007669"/>
    <property type="project" value="TreeGrafter"/>
</dbReference>
<dbReference type="GO" id="GO:0031941">
    <property type="term" value="C:filamentous actin"/>
    <property type="evidence" value="ECO:0007669"/>
    <property type="project" value="TreeGrafter"/>
</dbReference>
<feature type="compositionally biased region" description="Basic and acidic residues" evidence="5">
    <location>
        <begin position="23"/>
        <end position="33"/>
    </location>
</feature>
<dbReference type="PANTHER" id="PTHR24214:SF38">
    <property type="entry name" value="PDZ AND LIM DOMAIN PROTEIN ZASP-RELATED"/>
    <property type="match status" value="1"/>
</dbReference>
<keyword evidence="2 4" id="KW-0862">Zinc</keyword>
<dbReference type="PROSITE" id="PS50023">
    <property type="entry name" value="LIM_DOMAIN_2"/>
    <property type="match status" value="2"/>
</dbReference>
<dbReference type="SMART" id="SM00132">
    <property type="entry name" value="LIM"/>
    <property type="match status" value="3"/>
</dbReference>
<feature type="compositionally biased region" description="Low complexity" evidence="5">
    <location>
        <begin position="62"/>
        <end position="96"/>
    </location>
</feature>
<dbReference type="InterPro" id="IPR050604">
    <property type="entry name" value="PDZ-LIM_domain"/>
</dbReference>
<evidence type="ECO:0000256" key="2">
    <source>
        <dbReference type="ARBA" id="ARBA00022833"/>
    </source>
</evidence>
<dbReference type="GO" id="GO:0030036">
    <property type="term" value="P:actin cytoskeleton organization"/>
    <property type="evidence" value="ECO:0007669"/>
    <property type="project" value="TreeGrafter"/>
</dbReference>
<organism evidence="7 8">
    <name type="scientific">Pseudovirgaria hyperparasitica</name>
    <dbReference type="NCBI Taxonomy" id="470096"/>
    <lineage>
        <taxon>Eukaryota</taxon>
        <taxon>Fungi</taxon>
        <taxon>Dikarya</taxon>
        <taxon>Ascomycota</taxon>
        <taxon>Pezizomycotina</taxon>
        <taxon>Dothideomycetes</taxon>
        <taxon>Dothideomycetes incertae sedis</taxon>
        <taxon>Acrospermales</taxon>
        <taxon>Acrospermaceae</taxon>
        <taxon>Pseudovirgaria</taxon>
    </lineage>
</organism>
<dbReference type="EMBL" id="ML996566">
    <property type="protein sequence ID" value="KAF2761624.1"/>
    <property type="molecule type" value="Genomic_DNA"/>
</dbReference>
<evidence type="ECO:0000256" key="5">
    <source>
        <dbReference type="SAM" id="MobiDB-lite"/>
    </source>
</evidence>